<evidence type="ECO:0000256" key="3">
    <source>
        <dbReference type="ARBA" id="ARBA00023098"/>
    </source>
</evidence>
<dbReference type="Gene3D" id="3.40.50.720">
    <property type="entry name" value="NAD(P)-binding Rossmann-like Domain"/>
    <property type="match status" value="1"/>
</dbReference>
<keyword evidence="4" id="KW-0812">Transmembrane</keyword>
<reference evidence="8" key="1">
    <citation type="submission" date="2025-08" db="UniProtKB">
        <authorList>
            <consortium name="RefSeq"/>
        </authorList>
    </citation>
    <scope>IDENTIFICATION</scope>
    <source>
        <tissue evidence="8">Silk gland</tissue>
    </source>
</reference>
<keyword evidence="7" id="KW-1185">Reference proteome</keyword>
<dbReference type="CDD" id="cd09071">
    <property type="entry name" value="FAR_C"/>
    <property type="match status" value="1"/>
</dbReference>
<organism evidence="7 8">
    <name type="scientific">Bombyx mandarina</name>
    <name type="common">Wild silk moth</name>
    <name type="synonym">Wild silkworm</name>
    <dbReference type="NCBI Taxonomy" id="7092"/>
    <lineage>
        <taxon>Eukaryota</taxon>
        <taxon>Metazoa</taxon>
        <taxon>Ecdysozoa</taxon>
        <taxon>Arthropoda</taxon>
        <taxon>Hexapoda</taxon>
        <taxon>Insecta</taxon>
        <taxon>Pterygota</taxon>
        <taxon>Neoptera</taxon>
        <taxon>Endopterygota</taxon>
        <taxon>Lepidoptera</taxon>
        <taxon>Glossata</taxon>
        <taxon>Ditrysia</taxon>
        <taxon>Bombycoidea</taxon>
        <taxon>Bombycidae</taxon>
        <taxon>Bombycinae</taxon>
        <taxon>Bombyx</taxon>
    </lineage>
</organism>
<feature type="domain" description="Thioester reductase (TE)" evidence="6">
    <location>
        <begin position="40"/>
        <end position="360"/>
    </location>
</feature>
<gene>
    <name evidence="8" type="primary">LOC114249806</name>
</gene>
<dbReference type="GeneID" id="114249806"/>
<evidence type="ECO:0000256" key="4">
    <source>
        <dbReference type="RuleBase" id="RU363097"/>
    </source>
</evidence>
<dbReference type="PANTHER" id="PTHR11011">
    <property type="entry name" value="MALE STERILITY PROTEIN 2-RELATED"/>
    <property type="match status" value="1"/>
</dbReference>
<keyword evidence="4" id="KW-0472">Membrane</keyword>
<evidence type="ECO:0000259" key="6">
    <source>
        <dbReference type="Pfam" id="PF07993"/>
    </source>
</evidence>
<dbReference type="AlphaFoldDB" id="A0A6J2KBL1"/>
<dbReference type="SUPFAM" id="SSF51735">
    <property type="entry name" value="NAD(P)-binding Rossmann-fold domains"/>
    <property type="match status" value="1"/>
</dbReference>
<keyword evidence="2 4" id="KW-0444">Lipid biosynthesis</keyword>
<keyword evidence="4" id="KW-1133">Transmembrane helix</keyword>
<dbReference type="OrthoDB" id="429813at2759"/>
<feature type="transmembrane region" description="Helical" evidence="4">
    <location>
        <begin position="425"/>
        <end position="446"/>
    </location>
</feature>
<comment type="function">
    <text evidence="4">Catalyzes the reduction of fatty acyl-CoA to fatty alcohols.</text>
</comment>
<sequence>MDIALALEIEQVSRQKALEEEALRGVSAVRQFYAGTTALITGGTGFIGKQLIEKLLRSCDVKRIYILMRSKKGKSMSERLQSQLNEPVYDNLRSQQPDFTRKVIPVEGDISELGVGLNNEDRMKLAQEVNVIFHVAATTRFEEPLKKATFINVRGTREIMELAKCCKDLRSFVHVSTAFSNATKSKINHDLEEKIYESPVPPEVMIQLAETVEECRLNAITADLIRDWPNTYCFTKAIAEDVVRTMGKDLPVAIVRPPVGKYSRAFLSEIVKVETYKYVVTGHMCSLTPDLLCDDRSNPLYFPFSVVCTLNEPTPGWLDMSSVIGPSGIFLTLMLGVMHVILRSDVSIPIMPVDYVNNAVIATASYTNKRYNKNEKGIKVYNISCSGSKIETSFVSDFLNNPNTQQYATPKAVWYCYGFETSSDVVFWLLTWLLHYIPAYVADFVFNVTSMKRPEGIKSFVKMYEKIYNMSLLYGYFLRNQWNLVDDNTVAMLNQMSKTDRILFNFDVAKIDWSHYMSIWLIGIRKFIIKDGLKDSEYGRKKQSWLKIANLCYHGLFFGVVIFFVYICCAIFMYVFRSFEHAV</sequence>
<dbReference type="Pfam" id="PF07993">
    <property type="entry name" value="NAD_binding_4"/>
    <property type="match status" value="1"/>
</dbReference>
<name>A0A6J2KBL1_BOMMA</name>
<evidence type="ECO:0000313" key="7">
    <source>
        <dbReference type="Proteomes" id="UP000504629"/>
    </source>
</evidence>
<dbReference type="GO" id="GO:0035336">
    <property type="term" value="P:long-chain fatty-acyl-CoA metabolic process"/>
    <property type="evidence" value="ECO:0007669"/>
    <property type="project" value="TreeGrafter"/>
</dbReference>
<dbReference type="GO" id="GO:0080019">
    <property type="term" value="F:alcohol-forming very long-chain fatty acyl-CoA reductase activity"/>
    <property type="evidence" value="ECO:0007669"/>
    <property type="project" value="InterPro"/>
</dbReference>
<keyword evidence="3 4" id="KW-0443">Lipid metabolism</keyword>
<evidence type="ECO:0000256" key="2">
    <source>
        <dbReference type="ARBA" id="ARBA00022516"/>
    </source>
</evidence>
<protein>
    <recommendedName>
        <fullName evidence="4">Fatty acyl-CoA reductase</fullName>
        <ecNumber evidence="4">1.2.1.84</ecNumber>
    </recommendedName>
</protein>
<dbReference type="GO" id="GO:0102965">
    <property type="term" value="F:alcohol-forming long-chain fatty acyl-CoA reductase activity"/>
    <property type="evidence" value="ECO:0007669"/>
    <property type="project" value="UniProtKB-EC"/>
</dbReference>
<dbReference type="RefSeq" id="XP_028039320.1">
    <property type="nucleotide sequence ID" value="XM_028183519.1"/>
</dbReference>
<feature type="transmembrane region" description="Helical" evidence="4">
    <location>
        <begin position="551"/>
        <end position="576"/>
    </location>
</feature>
<dbReference type="EC" id="1.2.1.84" evidence="4"/>
<dbReference type="InterPro" id="IPR033640">
    <property type="entry name" value="FAR_C"/>
</dbReference>
<dbReference type="GO" id="GO:0005777">
    <property type="term" value="C:peroxisome"/>
    <property type="evidence" value="ECO:0007669"/>
    <property type="project" value="TreeGrafter"/>
</dbReference>
<comment type="similarity">
    <text evidence="1 4">Belongs to the fatty acyl-CoA reductase family.</text>
</comment>
<dbReference type="PANTHER" id="PTHR11011:SF60">
    <property type="entry name" value="FATTY ACYL-COA REDUCTASE-RELATED"/>
    <property type="match status" value="1"/>
</dbReference>
<dbReference type="InterPro" id="IPR036291">
    <property type="entry name" value="NAD(P)-bd_dom_sf"/>
</dbReference>
<comment type="catalytic activity">
    <reaction evidence="4">
        <text>a long-chain fatty acyl-CoA + 2 NADPH + 2 H(+) = a long-chain primary fatty alcohol + 2 NADP(+) + CoA</text>
        <dbReference type="Rhea" id="RHEA:52716"/>
        <dbReference type="ChEBI" id="CHEBI:15378"/>
        <dbReference type="ChEBI" id="CHEBI:57287"/>
        <dbReference type="ChEBI" id="CHEBI:57783"/>
        <dbReference type="ChEBI" id="CHEBI:58349"/>
        <dbReference type="ChEBI" id="CHEBI:77396"/>
        <dbReference type="ChEBI" id="CHEBI:83139"/>
        <dbReference type="EC" id="1.2.1.84"/>
    </reaction>
</comment>
<feature type="domain" description="Fatty acyl-CoA reductase C-terminal" evidence="5">
    <location>
        <begin position="434"/>
        <end position="531"/>
    </location>
</feature>
<accession>A0A6J2KBL1</accession>
<dbReference type="CDD" id="cd05236">
    <property type="entry name" value="FAR-N_SDR_e"/>
    <property type="match status" value="1"/>
</dbReference>
<dbReference type="Pfam" id="PF03015">
    <property type="entry name" value="Sterile"/>
    <property type="match status" value="1"/>
</dbReference>
<dbReference type="InterPro" id="IPR013120">
    <property type="entry name" value="FAR_NAD-bd"/>
</dbReference>
<keyword evidence="4" id="KW-0560">Oxidoreductase</keyword>
<dbReference type="InterPro" id="IPR026055">
    <property type="entry name" value="FAR"/>
</dbReference>
<dbReference type="KEGG" id="bman:114249806"/>
<proteinExistence type="inferred from homology"/>
<keyword evidence="4" id="KW-0521">NADP</keyword>
<evidence type="ECO:0000256" key="1">
    <source>
        <dbReference type="ARBA" id="ARBA00005928"/>
    </source>
</evidence>
<evidence type="ECO:0000313" key="8">
    <source>
        <dbReference type="RefSeq" id="XP_028039320.1"/>
    </source>
</evidence>
<evidence type="ECO:0000259" key="5">
    <source>
        <dbReference type="Pfam" id="PF03015"/>
    </source>
</evidence>
<dbReference type="Proteomes" id="UP000504629">
    <property type="component" value="Unplaced"/>
</dbReference>